<evidence type="ECO:0000256" key="1">
    <source>
        <dbReference type="SAM" id="MobiDB-lite"/>
    </source>
</evidence>
<dbReference type="PROSITE" id="PS50181">
    <property type="entry name" value="FBOX"/>
    <property type="match status" value="1"/>
</dbReference>
<sequence length="643" mass="74503">MLRRSDRKPKARTIENTITYAELGDSETDCGDDYKAPTKRRKTQKKRQAGAQKEHVTDKKPRGKRGSLKELVNMPLDILFEIFGSLNPVDILHLARTTKDLRAILMNRSSQWIWKRARANMKDFPDCPSDLTEPQYAHLAFDPLCHYCYETNTPTIVWTNRTRCCGKCLDTNFNGSMFMPRNEFRGIIPTVKLRTGSGRYRFRTKFCVRTWERYEVELKALKTAEWGEWIAEKRAHYQTIAAHAELCERWNADRILDRTAELRAIRLRRYNEIERRLTELGWGDDFKEGPPRDIINHPLVKQPRDLTDRIWEKIMPDLLVVMEDIKTQRLEAERMAAIHSRVRLLSSLRLEFVASQPLHSIIPEIGDLIMMEDFRTIIIDTPPDETVTTAHFSHAMKELSPLIEEWRRTKDNELLTILKRDHYIDNDATTSTLYLASTLFTCRTCFHIPISYPRVLVHSCFNDTYQGKQIPEFDQYPSWNTRYISFHPMTYLSTKSILESCGFDPNKATAQEILDANPLIECLECSHVDSGRLLMRYPNAVSHSIRLNHQKLSANISSDDSKRVIIKEKGFRRSLTTCHIACWNCVLCKGQLQWLRASHHLNSVHQIEDDDPIESGYIVPSLDAPLSVAGYEGIIKPGEPVVI</sequence>
<dbReference type="InterPro" id="IPR001810">
    <property type="entry name" value="F-box_dom"/>
</dbReference>
<evidence type="ECO:0000313" key="4">
    <source>
        <dbReference type="Proteomes" id="UP000807353"/>
    </source>
</evidence>
<dbReference type="InterPro" id="IPR036047">
    <property type="entry name" value="F-box-like_dom_sf"/>
</dbReference>
<dbReference type="AlphaFoldDB" id="A0A9P6CLD1"/>
<evidence type="ECO:0000313" key="3">
    <source>
        <dbReference type="EMBL" id="KAF9464633.1"/>
    </source>
</evidence>
<gene>
    <name evidence="3" type="ORF">BDZ94DRAFT_1216309</name>
</gene>
<dbReference type="SUPFAM" id="SSF81383">
    <property type="entry name" value="F-box domain"/>
    <property type="match status" value="1"/>
</dbReference>
<reference evidence="3" key="1">
    <citation type="submission" date="2020-11" db="EMBL/GenBank/DDBJ databases">
        <authorList>
            <consortium name="DOE Joint Genome Institute"/>
            <person name="Ahrendt S."/>
            <person name="Riley R."/>
            <person name="Andreopoulos W."/>
            <person name="Labutti K."/>
            <person name="Pangilinan J."/>
            <person name="Ruiz-Duenas F.J."/>
            <person name="Barrasa J.M."/>
            <person name="Sanchez-Garcia M."/>
            <person name="Camarero S."/>
            <person name="Miyauchi S."/>
            <person name="Serrano A."/>
            <person name="Linde D."/>
            <person name="Babiker R."/>
            <person name="Drula E."/>
            <person name="Ayuso-Fernandez I."/>
            <person name="Pacheco R."/>
            <person name="Padilla G."/>
            <person name="Ferreira P."/>
            <person name="Barriuso J."/>
            <person name="Kellner H."/>
            <person name="Castanera R."/>
            <person name="Alfaro M."/>
            <person name="Ramirez L."/>
            <person name="Pisabarro A.G."/>
            <person name="Kuo A."/>
            <person name="Tritt A."/>
            <person name="Lipzen A."/>
            <person name="He G."/>
            <person name="Yan M."/>
            <person name="Ng V."/>
            <person name="Cullen D."/>
            <person name="Martin F."/>
            <person name="Rosso M.-N."/>
            <person name="Henrissat B."/>
            <person name="Hibbett D."/>
            <person name="Martinez A.T."/>
            <person name="Grigoriev I.V."/>
        </authorList>
    </citation>
    <scope>NUCLEOTIDE SEQUENCE</scope>
    <source>
        <strain evidence="3">CBS 247.69</strain>
    </source>
</reference>
<name>A0A9P6CLD1_9AGAR</name>
<proteinExistence type="predicted"/>
<comment type="caution">
    <text evidence="3">The sequence shown here is derived from an EMBL/GenBank/DDBJ whole genome shotgun (WGS) entry which is preliminary data.</text>
</comment>
<feature type="region of interest" description="Disordered" evidence="1">
    <location>
        <begin position="24"/>
        <end position="67"/>
    </location>
</feature>
<protein>
    <recommendedName>
        <fullName evidence="2">F-box domain-containing protein</fullName>
    </recommendedName>
</protein>
<dbReference type="SMART" id="SM00256">
    <property type="entry name" value="FBOX"/>
    <property type="match status" value="1"/>
</dbReference>
<feature type="compositionally biased region" description="Basic residues" evidence="1">
    <location>
        <begin position="37"/>
        <end position="48"/>
    </location>
</feature>
<dbReference type="CDD" id="cd09917">
    <property type="entry name" value="F-box_SF"/>
    <property type="match status" value="1"/>
</dbReference>
<dbReference type="EMBL" id="MU150253">
    <property type="protein sequence ID" value="KAF9464633.1"/>
    <property type="molecule type" value="Genomic_DNA"/>
</dbReference>
<dbReference type="Pfam" id="PF00646">
    <property type="entry name" value="F-box"/>
    <property type="match status" value="1"/>
</dbReference>
<organism evidence="3 4">
    <name type="scientific">Collybia nuda</name>
    <dbReference type="NCBI Taxonomy" id="64659"/>
    <lineage>
        <taxon>Eukaryota</taxon>
        <taxon>Fungi</taxon>
        <taxon>Dikarya</taxon>
        <taxon>Basidiomycota</taxon>
        <taxon>Agaricomycotina</taxon>
        <taxon>Agaricomycetes</taxon>
        <taxon>Agaricomycetidae</taxon>
        <taxon>Agaricales</taxon>
        <taxon>Tricholomatineae</taxon>
        <taxon>Clitocybaceae</taxon>
        <taxon>Collybia</taxon>
    </lineage>
</organism>
<evidence type="ECO:0000259" key="2">
    <source>
        <dbReference type="PROSITE" id="PS50181"/>
    </source>
</evidence>
<keyword evidence="4" id="KW-1185">Reference proteome</keyword>
<dbReference type="OrthoDB" id="2322499at2759"/>
<accession>A0A9P6CLD1</accession>
<dbReference type="Proteomes" id="UP000807353">
    <property type="component" value="Unassembled WGS sequence"/>
</dbReference>
<feature type="domain" description="F-box" evidence="2">
    <location>
        <begin position="68"/>
        <end position="117"/>
    </location>
</feature>